<keyword evidence="2" id="KW-0378">Hydrolase</keyword>
<evidence type="ECO:0000259" key="7">
    <source>
        <dbReference type="PROSITE" id="PS51194"/>
    </source>
</evidence>
<dbReference type="InterPro" id="IPR050699">
    <property type="entry name" value="RNA-DNA_Helicase"/>
</dbReference>
<dbReference type="PROSITE" id="PS51192">
    <property type="entry name" value="HELICASE_ATP_BIND_1"/>
    <property type="match status" value="1"/>
</dbReference>
<sequence>MTELTREEIAERYFAQLPFTPYPVQEDALLAWFSSKQGVLVCAPTGTGKTLIAEAALFEALHTNTVAYYTTPLIALTEQKFREMQEAAVRWGFSARDVGLVTGNRRENPDAQILVVVAEILFNRLLHPEIWDFSVVSAVVMDEFHSFNDPERGIVWEFTLGLLPPHIRTLLLSATVGNAVEFLHWLRTAHRRDLELVISTERKVPLVFQWVPDRLLTEQIEEMTAGDEESRKTPALVFCFNREECWTIAEQLKGRDMVTREQQAAIQEALKEADLSQGAGPKLKQLLLRGVGVHHAGVLPKYRRLVEDLFQRKLLSVVVCTETLSAGINLPARSVVLPTLVKGPREKRRLIDPSSAHQMFGRAGRPQYDKQGYVFVLAHEDDVKLARWKEKYDQIPEDTKDPQLLKLKKELKRKMPQKRPDEVYWTEAQFWKLKNSPPAKLISRGHVPWRLLAYMLQASPEIEPIRRLVSKRLMESGRIQAELRHLERMLLTLWRAGYVQLEPPPPASALVVDRPKSTVDRNRTSWDFPAQNTPEQTSDETSANEQSSEAVPGYKPERAIPTEHIWKISAFRSVNPLYGVFLVNQLGVADQAELLQAMESVLEMPRSLLSAVRVPSYDEMPPGPLATTRLDPLLLEHGLALPEQLTGRREDEDEEEREERRRRQRRGFVEDRPRVFTLAEKLELLFRYDFPDVTDVKITPVWAAGEILEFGGDFNKYITSKSLQKQEGIIFRHLLRLILLLGEFKQLCPVELTPEVWQGQLDELIARFSECCRRVDPTSTEKALEQVEGEEVIDD</sequence>
<feature type="compositionally biased region" description="Polar residues" evidence="5">
    <location>
        <begin position="530"/>
        <end position="549"/>
    </location>
</feature>
<feature type="region of interest" description="Disordered" evidence="5">
    <location>
        <begin position="644"/>
        <end position="664"/>
    </location>
</feature>
<evidence type="ECO:0000259" key="6">
    <source>
        <dbReference type="PROSITE" id="PS51192"/>
    </source>
</evidence>
<evidence type="ECO:0000256" key="2">
    <source>
        <dbReference type="ARBA" id="ARBA00022801"/>
    </source>
</evidence>
<organism evidence="8 9">
    <name type="scientific">Thermogutta terrifontis</name>
    <dbReference type="NCBI Taxonomy" id="1331910"/>
    <lineage>
        <taxon>Bacteria</taxon>
        <taxon>Pseudomonadati</taxon>
        <taxon>Planctomycetota</taxon>
        <taxon>Planctomycetia</taxon>
        <taxon>Pirellulales</taxon>
        <taxon>Thermoguttaceae</taxon>
        <taxon>Thermogutta</taxon>
    </lineage>
</organism>
<dbReference type="SMART" id="SM00382">
    <property type="entry name" value="AAA"/>
    <property type="match status" value="1"/>
</dbReference>
<dbReference type="GO" id="GO:0005524">
    <property type="term" value="F:ATP binding"/>
    <property type="evidence" value="ECO:0007669"/>
    <property type="project" value="UniProtKB-KW"/>
</dbReference>
<feature type="compositionally biased region" description="Basic and acidic residues" evidence="5">
    <location>
        <begin position="513"/>
        <end position="524"/>
    </location>
</feature>
<dbReference type="AlphaFoldDB" id="A0A286RKE7"/>
<dbReference type="PROSITE" id="PS51194">
    <property type="entry name" value="HELICASE_CTER"/>
    <property type="match status" value="1"/>
</dbReference>
<evidence type="ECO:0000256" key="1">
    <source>
        <dbReference type="ARBA" id="ARBA00022741"/>
    </source>
</evidence>
<evidence type="ECO:0000313" key="8">
    <source>
        <dbReference type="EMBL" id="ASV76424.1"/>
    </source>
</evidence>
<dbReference type="SMART" id="SM00487">
    <property type="entry name" value="DEXDc"/>
    <property type="match status" value="1"/>
</dbReference>
<feature type="domain" description="Helicase C-terminal" evidence="7">
    <location>
        <begin position="211"/>
        <end position="408"/>
    </location>
</feature>
<name>A0A286RKE7_9BACT</name>
<reference evidence="8 9" key="1">
    <citation type="journal article" name="Front. Microbiol.">
        <title>Sugar Metabolism of the First Thermophilic Planctomycete Thermogutta terrifontis: Comparative Genomic and Transcriptomic Approaches.</title>
        <authorList>
            <person name="Elcheninov A.G."/>
            <person name="Menzel P."/>
            <person name="Gudbergsdottir S.R."/>
            <person name="Slesarev A.I."/>
            <person name="Kadnikov V.V."/>
            <person name="Krogh A."/>
            <person name="Bonch-Osmolovskaya E.A."/>
            <person name="Peng X."/>
            <person name="Kublanov I.V."/>
        </authorList>
    </citation>
    <scope>NUCLEOTIDE SEQUENCE [LARGE SCALE GENOMIC DNA]</scope>
    <source>
        <strain evidence="8 9">R1</strain>
    </source>
</reference>
<evidence type="ECO:0000256" key="4">
    <source>
        <dbReference type="ARBA" id="ARBA00022840"/>
    </source>
</evidence>
<dbReference type="Proteomes" id="UP000215086">
    <property type="component" value="Chromosome"/>
</dbReference>
<dbReference type="SUPFAM" id="SSF52540">
    <property type="entry name" value="P-loop containing nucleoside triphosphate hydrolases"/>
    <property type="match status" value="1"/>
</dbReference>
<dbReference type="InterPro" id="IPR001650">
    <property type="entry name" value="Helicase_C-like"/>
</dbReference>
<evidence type="ECO:0000256" key="3">
    <source>
        <dbReference type="ARBA" id="ARBA00022806"/>
    </source>
</evidence>
<keyword evidence="1" id="KW-0547">Nucleotide-binding</keyword>
<keyword evidence="9" id="KW-1185">Reference proteome</keyword>
<dbReference type="EMBL" id="CP018477">
    <property type="protein sequence ID" value="ASV76424.1"/>
    <property type="molecule type" value="Genomic_DNA"/>
</dbReference>
<dbReference type="Gene3D" id="3.40.50.300">
    <property type="entry name" value="P-loop containing nucleotide triphosphate hydrolases"/>
    <property type="match status" value="2"/>
</dbReference>
<dbReference type="InterPro" id="IPR011545">
    <property type="entry name" value="DEAD/DEAH_box_helicase_dom"/>
</dbReference>
<dbReference type="Pfam" id="PF00271">
    <property type="entry name" value="Helicase_C"/>
    <property type="match status" value="1"/>
</dbReference>
<evidence type="ECO:0000256" key="5">
    <source>
        <dbReference type="SAM" id="MobiDB-lite"/>
    </source>
</evidence>
<proteinExistence type="predicted"/>
<dbReference type="InterPro" id="IPR027417">
    <property type="entry name" value="P-loop_NTPase"/>
</dbReference>
<dbReference type="InterPro" id="IPR003593">
    <property type="entry name" value="AAA+_ATPase"/>
</dbReference>
<dbReference type="GO" id="GO:0004386">
    <property type="term" value="F:helicase activity"/>
    <property type="evidence" value="ECO:0007669"/>
    <property type="project" value="UniProtKB-KW"/>
</dbReference>
<dbReference type="PANTHER" id="PTHR12131:SF1">
    <property type="entry name" value="ATP-DEPENDENT RNA HELICASE SUPV3L1, MITOCHONDRIAL-RELATED"/>
    <property type="match status" value="1"/>
</dbReference>
<keyword evidence="3" id="KW-0347">Helicase</keyword>
<accession>A0A286RKE7</accession>
<dbReference type="CDD" id="cd17921">
    <property type="entry name" value="DEXHc_Ski2"/>
    <property type="match status" value="1"/>
</dbReference>
<gene>
    <name evidence="8" type="ORF">THTE_3823</name>
</gene>
<dbReference type="InterPro" id="IPR014001">
    <property type="entry name" value="Helicase_ATP-bd"/>
</dbReference>
<keyword evidence="4" id="KW-0067">ATP-binding</keyword>
<dbReference type="GO" id="GO:0016787">
    <property type="term" value="F:hydrolase activity"/>
    <property type="evidence" value="ECO:0007669"/>
    <property type="project" value="UniProtKB-KW"/>
</dbReference>
<dbReference type="KEGG" id="ttf:THTE_3823"/>
<dbReference type="PANTHER" id="PTHR12131">
    <property type="entry name" value="ATP-DEPENDENT RNA AND DNA HELICASE"/>
    <property type="match status" value="1"/>
</dbReference>
<protein>
    <submittedName>
        <fullName evidence="8">DNA synthesis and replication</fullName>
    </submittedName>
</protein>
<dbReference type="CDD" id="cd18795">
    <property type="entry name" value="SF2_C_Ski2"/>
    <property type="match status" value="1"/>
</dbReference>
<feature type="domain" description="Helicase ATP-binding" evidence="6">
    <location>
        <begin position="30"/>
        <end position="194"/>
    </location>
</feature>
<feature type="region of interest" description="Disordered" evidence="5">
    <location>
        <begin position="509"/>
        <end position="554"/>
    </location>
</feature>
<dbReference type="Pfam" id="PF00270">
    <property type="entry name" value="DEAD"/>
    <property type="match status" value="1"/>
</dbReference>
<evidence type="ECO:0000313" key="9">
    <source>
        <dbReference type="Proteomes" id="UP000215086"/>
    </source>
</evidence>
<dbReference type="SMART" id="SM00490">
    <property type="entry name" value="HELICc"/>
    <property type="match status" value="1"/>
</dbReference>
<dbReference type="GO" id="GO:0003676">
    <property type="term" value="F:nucleic acid binding"/>
    <property type="evidence" value="ECO:0007669"/>
    <property type="project" value="InterPro"/>
</dbReference>
<dbReference type="RefSeq" id="WP_207651727.1">
    <property type="nucleotide sequence ID" value="NZ_CP018477.1"/>
</dbReference>